<dbReference type="Pfam" id="PF02557">
    <property type="entry name" value="VanY"/>
    <property type="match status" value="1"/>
</dbReference>
<accession>A0A264W4M3</accession>
<dbReference type="InterPro" id="IPR058193">
    <property type="entry name" value="VanY/YodJ_core_dom"/>
</dbReference>
<feature type="domain" description="D-alanyl-D-alanine carboxypeptidase-like core" evidence="2">
    <location>
        <begin position="125"/>
        <end position="250"/>
    </location>
</feature>
<organism evidence="3 4">
    <name type="scientific">Tetzosporium hominis</name>
    <dbReference type="NCBI Taxonomy" id="2020506"/>
    <lineage>
        <taxon>Bacteria</taxon>
        <taxon>Bacillati</taxon>
        <taxon>Bacillota</taxon>
        <taxon>Bacilli</taxon>
        <taxon>Bacillales</taxon>
        <taxon>Caryophanaceae</taxon>
        <taxon>Tetzosporium</taxon>
    </lineage>
</organism>
<dbReference type="InterPro" id="IPR052179">
    <property type="entry name" value="DD-CPase-like"/>
</dbReference>
<feature type="region of interest" description="Disordered" evidence="1">
    <location>
        <begin position="48"/>
        <end position="99"/>
    </location>
</feature>
<dbReference type="InterPro" id="IPR009045">
    <property type="entry name" value="Zn_M74/Hedgehog-like"/>
</dbReference>
<evidence type="ECO:0000259" key="2">
    <source>
        <dbReference type="Pfam" id="PF02557"/>
    </source>
</evidence>
<dbReference type="Proteomes" id="UP000217065">
    <property type="component" value="Unassembled WGS sequence"/>
</dbReference>
<evidence type="ECO:0000256" key="1">
    <source>
        <dbReference type="SAM" id="MobiDB-lite"/>
    </source>
</evidence>
<dbReference type="SUPFAM" id="SSF55166">
    <property type="entry name" value="Hedgehog/DD-peptidase"/>
    <property type="match status" value="1"/>
</dbReference>
<evidence type="ECO:0000313" key="4">
    <source>
        <dbReference type="Proteomes" id="UP000217065"/>
    </source>
</evidence>
<dbReference type="Gene3D" id="3.30.1380.10">
    <property type="match status" value="1"/>
</dbReference>
<sequence>MNLYQPPKKKKWPWIVAALVALLILGSAIWAQQTGYLSALTADTSPVESQQVVPPKSQPEEVKELQQQEPEKEPEPAPEPEIDRSGAKGYEGNETLPQEPTVVKGILMASKQYPLPADYAPGESEEARAAFEEMAAAARVDGFELVAFSTFRSFERQQELYKRYVKNDGQEAADRYSARPGYSEHQTGLAFDIGEQNFEEHFARESFGETEAGKWVASNAHEFGFIMRYPNGKEKITGYMYEPWHFRYVGEELAKELNESGLTVEEYIEQ</sequence>
<dbReference type="CDD" id="cd14852">
    <property type="entry name" value="LD-carboxypeptidase"/>
    <property type="match status" value="1"/>
</dbReference>
<gene>
    <name evidence="3" type="ORF">CF394_09370</name>
</gene>
<name>A0A264W4M3_9BACL</name>
<reference evidence="3 4" key="1">
    <citation type="submission" date="2017-07" db="EMBL/GenBank/DDBJ databases">
        <title>Tetzosporium hominis gen.nov. sp.nov.</title>
        <authorList>
            <person name="Tetz G."/>
            <person name="Tetz V."/>
        </authorList>
    </citation>
    <scope>NUCLEOTIDE SEQUENCE [LARGE SCALE GENOMIC DNA]</scope>
    <source>
        <strain evidence="3 4">VT-49</strain>
    </source>
</reference>
<dbReference type="PANTHER" id="PTHR34385">
    <property type="entry name" value="D-ALANYL-D-ALANINE CARBOXYPEPTIDASE"/>
    <property type="match status" value="1"/>
</dbReference>
<proteinExistence type="predicted"/>
<dbReference type="EMBL" id="NOKQ01000217">
    <property type="protein sequence ID" value="OZS77987.1"/>
    <property type="molecule type" value="Genomic_DNA"/>
</dbReference>
<dbReference type="AlphaFoldDB" id="A0A264W4M3"/>
<dbReference type="GO" id="GO:0008233">
    <property type="term" value="F:peptidase activity"/>
    <property type="evidence" value="ECO:0007669"/>
    <property type="project" value="InterPro"/>
</dbReference>
<keyword evidence="4" id="KW-1185">Reference proteome</keyword>
<dbReference type="PANTHER" id="PTHR34385:SF1">
    <property type="entry name" value="PEPTIDOGLYCAN L-ALANYL-D-GLUTAMATE ENDOPEPTIDASE CWLK"/>
    <property type="match status" value="1"/>
</dbReference>
<dbReference type="GO" id="GO:0006508">
    <property type="term" value="P:proteolysis"/>
    <property type="evidence" value="ECO:0007669"/>
    <property type="project" value="InterPro"/>
</dbReference>
<evidence type="ECO:0000313" key="3">
    <source>
        <dbReference type="EMBL" id="OZS77987.1"/>
    </source>
</evidence>
<comment type="caution">
    <text evidence="3">The sequence shown here is derived from an EMBL/GenBank/DDBJ whole genome shotgun (WGS) entry which is preliminary data.</text>
</comment>
<dbReference type="InterPro" id="IPR003709">
    <property type="entry name" value="VanY-like_core_dom"/>
</dbReference>
<feature type="compositionally biased region" description="Basic and acidic residues" evidence="1">
    <location>
        <begin position="58"/>
        <end position="86"/>
    </location>
</feature>
<protein>
    <recommendedName>
        <fullName evidence="2">D-alanyl-D-alanine carboxypeptidase-like core domain-containing protein</fullName>
    </recommendedName>
</protein>
<dbReference type="OrthoDB" id="9792074at2"/>